<feature type="domain" description="Ketoreductase" evidence="3">
    <location>
        <begin position="6"/>
        <end position="173"/>
    </location>
</feature>
<dbReference type="Pfam" id="PF13561">
    <property type="entry name" value="adh_short_C2"/>
    <property type="match status" value="1"/>
</dbReference>
<proteinExistence type="inferred from homology"/>
<gene>
    <name evidence="4" type="ORF">J2S42_008194</name>
</gene>
<dbReference type="InterPro" id="IPR057326">
    <property type="entry name" value="KR_dom"/>
</dbReference>
<dbReference type="PANTHER" id="PTHR43639">
    <property type="entry name" value="OXIDOREDUCTASE, SHORT-CHAIN DEHYDROGENASE/REDUCTASE FAMILY (AFU_ORTHOLOGUE AFUA_5G02870)"/>
    <property type="match status" value="1"/>
</dbReference>
<evidence type="ECO:0000256" key="1">
    <source>
        <dbReference type="ARBA" id="ARBA00006484"/>
    </source>
</evidence>
<evidence type="ECO:0000313" key="4">
    <source>
        <dbReference type="EMBL" id="MDQ0371525.1"/>
    </source>
</evidence>
<dbReference type="FunFam" id="3.40.50.720:FF:000084">
    <property type="entry name" value="Short-chain dehydrogenase reductase"/>
    <property type="match status" value="1"/>
</dbReference>
<dbReference type="RefSeq" id="WP_307248370.1">
    <property type="nucleotide sequence ID" value="NZ_JAUSUZ010000001.1"/>
</dbReference>
<dbReference type="EMBL" id="JAUSUZ010000001">
    <property type="protein sequence ID" value="MDQ0371525.1"/>
    <property type="molecule type" value="Genomic_DNA"/>
</dbReference>
<dbReference type="Gene3D" id="3.40.50.720">
    <property type="entry name" value="NAD(P)-binding Rossmann-like Domain"/>
    <property type="match status" value="1"/>
</dbReference>
<evidence type="ECO:0000313" key="5">
    <source>
        <dbReference type="Proteomes" id="UP001240236"/>
    </source>
</evidence>
<dbReference type="PANTHER" id="PTHR43639:SF1">
    <property type="entry name" value="SHORT-CHAIN DEHYDROGENASE_REDUCTASE FAMILY PROTEIN"/>
    <property type="match status" value="1"/>
</dbReference>
<dbReference type="GO" id="GO:0004316">
    <property type="term" value="F:3-oxoacyl-[acyl-carrier-protein] reductase (NADPH) activity"/>
    <property type="evidence" value="ECO:0007669"/>
    <property type="project" value="UniProtKB-EC"/>
</dbReference>
<comment type="caution">
    <text evidence="4">The sequence shown here is derived from an EMBL/GenBank/DDBJ whole genome shotgun (WGS) entry which is preliminary data.</text>
</comment>
<evidence type="ECO:0000259" key="3">
    <source>
        <dbReference type="SMART" id="SM00822"/>
    </source>
</evidence>
<keyword evidence="5" id="KW-1185">Reference proteome</keyword>
<dbReference type="EC" id="1.1.1.100" evidence="4"/>
<comment type="similarity">
    <text evidence="1">Belongs to the short-chain dehydrogenases/reductases (SDR) family.</text>
</comment>
<keyword evidence="2 4" id="KW-0560">Oxidoreductase</keyword>
<dbReference type="AlphaFoldDB" id="A0AAE3W919"/>
<protein>
    <submittedName>
        <fullName evidence="4">3-oxoacyl-[acyl-carrier protein] reductase</fullName>
        <ecNumber evidence="4">1.1.1.100</ecNumber>
    </submittedName>
</protein>
<dbReference type="PRINTS" id="PR00081">
    <property type="entry name" value="GDHRDH"/>
</dbReference>
<name>A0AAE3W919_9ACTN</name>
<reference evidence="4 5" key="1">
    <citation type="submission" date="2023-07" db="EMBL/GenBank/DDBJ databases">
        <title>Sequencing the genomes of 1000 actinobacteria strains.</title>
        <authorList>
            <person name="Klenk H.-P."/>
        </authorList>
    </citation>
    <scope>NUCLEOTIDE SEQUENCE [LARGE SCALE GENOMIC DNA]</scope>
    <source>
        <strain evidence="4 5">DSM 44709</strain>
    </source>
</reference>
<dbReference type="InterPro" id="IPR002347">
    <property type="entry name" value="SDR_fam"/>
</dbReference>
<dbReference type="Proteomes" id="UP001240236">
    <property type="component" value="Unassembled WGS sequence"/>
</dbReference>
<accession>A0AAE3W919</accession>
<dbReference type="SUPFAM" id="SSF51735">
    <property type="entry name" value="NAD(P)-binding Rossmann-fold domains"/>
    <property type="match status" value="1"/>
</dbReference>
<organism evidence="4 5">
    <name type="scientific">Catenuloplanes indicus</name>
    <dbReference type="NCBI Taxonomy" id="137267"/>
    <lineage>
        <taxon>Bacteria</taxon>
        <taxon>Bacillati</taxon>
        <taxon>Actinomycetota</taxon>
        <taxon>Actinomycetes</taxon>
        <taxon>Micromonosporales</taxon>
        <taxon>Micromonosporaceae</taxon>
        <taxon>Catenuloplanes</taxon>
    </lineage>
</organism>
<evidence type="ECO:0000256" key="2">
    <source>
        <dbReference type="ARBA" id="ARBA00023002"/>
    </source>
</evidence>
<dbReference type="PRINTS" id="PR00080">
    <property type="entry name" value="SDRFAMILY"/>
</dbReference>
<dbReference type="SMART" id="SM00822">
    <property type="entry name" value="PKS_KR"/>
    <property type="match status" value="1"/>
</dbReference>
<sequence>MTLHGKTALVTGGSRGIGRAIVHRLSALGARVVYTYRRDAVDLRRDGVLAVRADQADPGALDAMFAPVRACGLDILVNNAAIAPSIPLAELTGDDFDRVMAINTRFPLLAIREAATLMRDHGRIVNLSTLNTVVAGPGLALYCASKAALEQITAVAARELGPRGITANTVSPGQTDTDMLRATAPWERIEATAAAFGALGRVGTADEVAAVVAWLAGPDAGWITGQNIRATGGLIV</sequence>
<dbReference type="InterPro" id="IPR036291">
    <property type="entry name" value="NAD(P)-bd_dom_sf"/>
</dbReference>